<organism evidence="10 11">
    <name type="scientific">Macrophomina phaseolina (strain MS6)</name>
    <name type="common">Charcoal rot fungus</name>
    <dbReference type="NCBI Taxonomy" id="1126212"/>
    <lineage>
        <taxon>Eukaryota</taxon>
        <taxon>Fungi</taxon>
        <taxon>Dikarya</taxon>
        <taxon>Ascomycota</taxon>
        <taxon>Pezizomycotina</taxon>
        <taxon>Dothideomycetes</taxon>
        <taxon>Dothideomycetes incertae sedis</taxon>
        <taxon>Botryosphaeriales</taxon>
        <taxon>Botryosphaeriaceae</taxon>
        <taxon>Macrophomina</taxon>
    </lineage>
</organism>
<dbReference type="InParanoid" id="K2SFD0"/>
<keyword evidence="4 8" id="KW-0479">Metal-binding</keyword>
<evidence type="ECO:0000313" key="10">
    <source>
        <dbReference type="EMBL" id="EKG15510.1"/>
    </source>
</evidence>
<gene>
    <name evidence="10" type="ORF">MPH_07322</name>
</gene>
<dbReference type="SUPFAM" id="SSF48264">
    <property type="entry name" value="Cytochrome P450"/>
    <property type="match status" value="1"/>
</dbReference>
<comment type="similarity">
    <text evidence="2">Belongs to the cytochrome P450 family.</text>
</comment>
<dbReference type="eggNOG" id="KOG0158">
    <property type="taxonomic scope" value="Eukaryota"/>
</dbReference>
<dbReference type="HOGENOM" id="CLU_022195_9_2_1"/>
<dbReference type="PRINTS" id="PR00465">
    <property type="entry name" value="EP450IV"/>
</dbReference>
<feature type="binding site" description="axial binding residue" evidence="8">
    <location>
        <position position="475"/>
    </location>
    <ligand>
        <name>heme</name>
        <dbReference type="ChEBI" id="CHEBI:30413"/>
    </ligand>
    <ligandPart>
        <name>Fe</name>
        <dbReference type="ChEBI" id="CHEBI:18248"/>
    </ligandPart>
</feature>
<evidence type="ECO:0000256" key="7">
    <source>
        <dbReference type="ARBA" id="ARBA00023033"/>
    </source>
</evidence>
<keyword evidence="9" id="KW-1133">Transmembrane helix</keyword>
<keyword evidence="3 8" id="KW-0349">Heme</keyword>
<dbReference type="Proteomes" id="UP000007129">
    <property type="component" value="Unassembled WGS sequence"/>
</dbReference>
<dbReference type="InterPro" id="IPR036396">
    <property type="entry name" value="Cyt_P450_sf"/>
</dbReference>
<name>K2SFD0_MACPH</name>
<dbReference type="GO" id="GO:0020037">
    <property type="term" value="F:heme binding"/>
    <property type="evidence" value="ECO:0007669"/>
    <property type="project" value="InterPro"/>
</dbReference>
<dbReference type="VEuPathDB" id="FungiDB:MPH_07322"/>
<dbReference type="InterPro" id="IPR001128">
    <property type="entry name" value="Cyt_P450"/>
</dbReference>
<feature type="transmembrane region" description="Helical" evidence="9">
    <location>
        <begin position="6"/>
        <end position="29"/>
    </location>
</feature>
<protein>
    <submittedName>
        <fullName evidence="10">Cytochrome P450</fullName>
    </submittedName>
</protein>
<comment type="caution">
    <text evidence="10">The sequence shown here is derived from an EMBL/GenBank/DDBJ whole genome shotgun (WGS) entry which is preliminary data.</text>
</comment>
<evidence type="ECO:0000313" key="11">
    <source>
        <dbReference type="Proteomes" id="UP000007129"/>
    </source>
</evidence>
<dbReference type="EMBL" id="AHHD01000296">
    <property type="protein sequence ID" value="EKG15510.1"/>
    <property type="molecule type" value="Genomic_DNA"/>
</dbReference>
<dbReference type="STRING" id="1126212.K2SFD0"/>
<dbReference type="PANTHER" id="PTHR46206:SF1">
    <property type="entry name" value="P450, PUTATIVE (EUROFUNG)-RELATED"/>
    <property type="match status" value="1"/>
</dbReference>
<dbReference type="CDD" id="cd11041">
    <property type="entry name" value="CYP503A1-like"/>
    <property type="match status" value="1"/>
</dbReference>
<dbReference type="PANTHER" id="PTHR46206">
    <property type="entry name" value="CYTOCHROME P450"/>
    <property type="match status" value="1"/>
</dbReference>
<keyword evidence="5" id="KW-0560">Oxidoreductase</keyword>
<evidence type="ECO:0000256" key="1">
    <source>
        <dbReference type="ARBA" id="ARBA00001971"/>
    </source>
</evidence>
<keyword evidence="7" id="KW-0503">Monooxygenase</keyword>
<evidence type="ECO:0000256" key="8">
    <source>
        <dbReference type="PIRSR" id="PIRSR602403-1"/>
    </source>
</evidence>
<evidence type="ECO:0000256" key="9">
    <source>
        <dbReference type="SAM" id="Phobius"/>
    </source>
</evidence>
<dbReference type="Pfam" id="PF00067">
    <property type="entry name" value="p450"/>
    <property type="match status" value="1"/>
</dbReference>
<proteinExistence type="inferred from homology"/>
<dbReference type="InterPro" id="IPR002403">
    <property type="entry name" value="Cyt_P450_E_grp-IV"/>
</dbReference>
<evidence type="ECO:0000256" key="4">
    <source>
        <dbReference type="ARBA" id="ARBA00022723"/>
    </source>
</evidence>
<dbReference type="AlphaFoldDB" id="K2SFD0"/>
<evidence type="ECO:0000256" key="3">
    <source>
        <dbReference type="ARBA" id="ARBA00022617"/>
    </source>
</evidence>
<sequence>MGASFLQLGFAIVLAGVALLLLITVWWAVEFWRNNSALQEFPWVDVNREERFPKFKAFLRGFSNARDVIERGYEEYSKKGKMFVTIDQTGRPQVFISPAHLEEALKFDGTALDEHSFFPMTIAEKYTFGGYGQPIGINGQHVVCIRGLTRNMHRLSEDLSDETQYALGKYWGHEAEWKEVKLVETCKFLTGAVTSRMLVGQKLCRNEEYLDVSLRWNNSLMLTAGLINLFPDSLQPIVAPLLMIHTKRLTDQGLKFLAPPAQNRIADRKTHIADKSAGWEEPYDYMKFLLDEPSGFNNCMDNDPIALARGVMMINAAAFFASAYGVVNALLDILSAPAELDLVAKLRAECAAVARDATDNLTSKVGINKLLHLDSVVRESMRYNALDYTAMHRYVKPAEGFTFSSGEHLPQGTHLVFPSGPYQHEDELYPDGDKFEPFRFSEAKDDAPMHHVNGPVSAVSTGKYHFPWGIGKSQCPGRFFAVHEIKIILAHILLNYDMKPLQKRPANTPIGTFALPDEKVTISIRRRVPEKIAS</sequence>
<keyword evidence="9" id="KW-0812">Transmembrane</keyword>
<dbReference type="GO" id="GO:0005506">
    <property type="term" value="F:iron ion binding"/>
    <property type="evidence" value="ECO:0007669"/>
    <property type="project" value="InterPro"/>
</dbReference>
<keyword evidence="6 8" id="KW-0408">Iron</keyword>
<reference evidence="10 11" key="1">
    <citation type="journal article" date="2012" name="BMC Genomics">
        <title>Tools to kill: Genome of one of the most destructive plant pathogenic fungi Macrophomina phaseolina.</title>
        <authorList>
            <person name="Islam M.S."/>
            <person name="Haque M.S."/>
            <person name="Islam M.M."/>
            <person name="Emdad E.M."/>
            <person name="Halim A."/>
            <person name="Hossen Q.M.M."/>
            <person name="Hossain M.Z."/>
            <person name="Ahmed B."/>
            <person name="Rahim S."/>
            <person name="Rahman M.S."/>
            <person name="Alam M.M."/>
            <person name="Hou S."/>
            <person name="Wan X."/>
            <person name="Saito J.A."/>
            <person name="Alam M."/>
        </authorList>
    </citation>
    <scope>NUCLEOTIDE SEQUENCE [LARGE SCALE GENOMIC DNA]</scope>
    <source>
        <strain evidence="10 11">MS6</strain>
    </source>
</reference>
<evidence type="ECO:0000256" key="6">
    <source>
        <dbReference type="ARBA" id="ARBA00023004"/>
    </source>
</evidence>
<evidence type="ECO:0000256" key="5">
    <source>
        <dbReference type="ARBA" id="ARBA00023002"/>
    </source>
</evidence>
<dbReference type="OrthoDB" id="1844152at2759"/>
<dbReference type="Gene3D" id="1.10.630.10">
    <property type="entry name" value="Cytochrome P450"/>
    <property type="match status" value="1"/>
</dbReference>
<comment type="cofactor">
    <cofactor evidence="1 8">
        <name>heme</name>
        <dbReference type="ChEBI" id="CHEBI:30413"/>
    </cofactor>
</comment>
<dbReference type="GO" id="GO:0004497">
    <property type="term" value="F:monooxygenase activity"/>
    <property type="evidence" value="ECO:0007669"/>
    <property type="project" value="UniProtKB-KW"/>
</dbReference>
<dbReference type="GO" id="GO:0016705">
    <property type="term" value="F:oxidoreductase activity, acting on paired donors, with incorporation or reduction of molecular oxygen"/>
    <property type="evidence" value="ECO:0007669"/>
    <property type="project" value="InterPro"/>
</dbReference>
<keyword evidence="9" id="KW-0472">Membrane</keyword>
<accession>K2SFD0</accession>
<evidence type="ECO:0000256" key="2">
    <source>
        <dbReference type="ARBA" id="ARBA00010617"/>
    </source>
</evidence>